<dbReference type="FunFam" id="3.40.50.300:FF:000491">
    <property type="entry name" value="E3 ubiquitin-protein ligase RNF213"/>
    <property type="match status" value="1"/>
</dbReference>
<protein>
    <recommendedName>
        <fullName evidence="6">RING-type E3 ubiquitin transferase</fullName>
        <ecNumber evidence="6">2.3.2.27</ecNumber>
    </recommendedName>
</protein>
<accession>A0A3B3HGG7</accession>
<keyword evidence="12" id="KW-0547">Nucleotide-binding</keyword>
<dbReference type="SUPFAM" id="SSF57850">
    <property type="entry name" value="RING/U-box"/>
    <property type="match status" value="1"/>
</dbReference>
<dbReference type="GO" id="GO:0006629">
    <property type="term" value="P:lipid metabolic process"/>
    <property type="evidence" value="ECO:0007669"/>
    <property type="project" value="UniProtKB-KW"/>
</dbReference>
<dbReference type="Gene3D" id="3.30.40.10">
    <property type="entry name" value="Zinc/RING finger domain, C3HC4 (zinc finger)"/>
    <property type="match status" value="1"/>
</dbReference>
<dbReference type="PANTHER" id="PTHR22605">
    <property type="entry name" value="RZ-TYPE DOMAIN-CONTAINING PROTEIN"/>
    <property type="match status" value="1"/>
</dbReference>
<dbReference type="InParanoid" id="A0A3B3HGG7"/>
<comment type="pathway">
    <text evidence="4">Protein modification; protein ubiquitination.</text>
</comment>
<dbReference type="GO" id="GO:0002040">
    <property type="term" value="P:sprouting angiogenesis"/>
    <property type="evidence" value="ECO:0000318"/>
    <property type="project" value="GO_Central"/>
</dbReference>
<evidence type="ECO:0000256" key="7">
    <source>
        <dbReference type="ARBA" id="ARBA00022490"/>
    </source>
</evidence>
<dbReference type="FunFam" id="3.40.50.300:FF:000804">
    <property type="entry name" value="E3 ubiquitin-protein ligase RNF213"/>
    <property type="match status" value="1"/>
</dbReference>
<evidence type="ECO:0000256" key="19">
    <source>
        <dbReference type="ARBA" id="ARBA00023098"/>
    </source>
</evidence>
<dbReference type="Pfam" id="PF00097">
    <property type="entry name" value="zf-C3HC4"/>
    <property type="match status" value="1"/>
</dbReference>
<dbReference type="Bgee" id="ENSORLG00000022172">
    <property type="expression patterns" value="Expressed in pharyngeal gill and 8 other cell types or tissues"/>
</dbReference>
<dbReference type="GO" id="GO:0005524">
    <property type="term" value="F:ATP binding"/>
    <property type="evidence" value="ECO:0007669"/>
    <property type="project" value="UniProtKB-KW"/>
</dbReference>
<keyword evidence="26" id="KW-1185">Reference proteome</keyword>
<dbReference type="PROSITE" id="PS50089">
    <property type="entry name" value="ZF_RING_2"/>
    <property type="match status" value="1"/>
</dbReference>
<dbReference type="Ensembl" id="ENSORLT00000032027.1">
    <property type="protein sequence ID" value="ENSORLP00000030373.1"/>
    <property type="gene ID" value="ENSORLG00000022172.1"/>
</dbReference>
<comment type="subcellular location">
    <subcellularLocation>
        <location evidence="3">Cytoplasm</location>
        <location evidence="3">Cytosol</location>
    </subcellularLocation>
    <subcellularLocation>
        <location evidence="2">Lipid droplet</location>
    </subcellularLocation>
</comment>
<keyword evidence="20" id="KW-0511">Multifunctional enzyme</keyword>
<keyword evidence="7" id="KW-0963">Cytoplasm</keyword>
<dbReference type="PROSITE" id="PS00518">
    <property type="entry name" value="ZF_RING_1"/>
    <property type="match status" value="1"/>
</dbReference>
<comment type="similarity">
    <text evidence="5">Belongs to the AAA ATPase family.</text>
</comment>
<evidence type="ECO:0000259" key="24">
    <source>
        <dbReference type="PROSITE" id="PS50089"/>
    </source>
</evidence>
<evidence type="ECO:0000256" key="2">
    <source>
        <dbReference type="ARBA" id="ARBA00004502"/>
    </source>
</evidence>
<keyword evidence="18" id="KW-0391">Immunity</keyword>
<evidence type="ECO:0000256" key="5">
    <source>
        <dbReference type="ARBA" id="ARBA00006914"/>
    </source>
</evidence>
<evidence type="ECO:0000256" key="9">
    <source>
        <dbReference type="ARBA" id="ARBA00022677"/>
    </source>
</evidence>
<dbReference type="GO" id="GO:0061630">
    <property type="term" value="F:ubiquitin protein ligase activity"/>
    <property type="evidence" value="ECO:0007669"/>
    <property type="project" value="UniProtKB-EC"/>
</dbReference>
<dbReference type="GO" id="GO:0006511">
    <property type="term" value="P:ubiquitin-dependent protein catabolic process"/>
    <property type="evidence" value="ECO:0000318"/>
    <property type="project" value="GO_Central"/>
</dbReference>
<evidence type="ECO:0000256" key="22">
    <source>
        <dbReference type="PROSITE-ProRule" id="PRU00175"/>
    </source>
</evidence>
<evidence type="ECO:0000256" key="15">
    <source>
        <dbReference type="ARBA" id="ARBA00022801"/>
    </source>
</evidence>
<evidence type="ECO:0000256" key="16">
    <source>
        <dbReference type="ARBA" id="ARBA00022833"/>
    </source>
</evidence>
<evidence type="ECO:0000256" key="14">
    <source>
        <dbReference type="ARBA" id="ARBA00022786"/>
    </source>
</evidence>
<dbReference type="GeneTree" id="ENSGT00630000089884"/>
<dbReference type="InterPro" id="IPR001841">
    <property type="entry name" value="Znf_RING"/>
</dbReference>
<evidence type="ECO:0000256" key="6">
    <source>
        <dbReference type="ARBA" id="ARBA00012483"/>
    </source>
</evidence>
<evidence type="ECO:0000256" key="3">
    <source>
        <dbReference type="ARBA" id="ARBA00004514"/>
    </source>
</evidence>
<comment type="catalytic activity">
    <reaction evidence="1">
        <text>S-ubiquitinyl-[E2 ubiquitin-conjugating enzyme]-L-cysteine + [acceptor protein]-L-lysine = [E2 ubiquitin-conjugating enzyme]-L-cysteine + N(6)-ubiquitinyl-[acceptor protein]-L-lysine.</text>
        <dbReference type="EC" id="2.3.2.27"/>
    </reaction>
</comment>
<dbReference type="InterPro" id="IPR027417">
    <property type="entry name" value="P-loop_NTPase"/>
</dbReference>
<dbReference type="SMART" id="SM00382">
    <property type="entry name" value="AAA"/>
    <property type="match status" value="2"/>
</dbReference>
<reference evidence="25 26" key="1">
    <citation type="journal article" date="2007" name="Nature">
        <title>The medaka draft genome and insights into vertebrate genome evolution.</title>
        <authorList>
            <person name="Kasahara M."/>
            <person name="Naruse K."/>
            <person name="Sasaki S."/>
            <person name="Nakatani Y."/>
            <person name="Qu W."/>
            <person name="Ahsan B."/>
            <person name="Yamada T."/>
            <person name="Nagayasu Y."/>
            <person name="Doi K."/>
            <person name="Kasai Y."/>
            <person name="Jindo T."/>
            <person name="Kobayashi D."/>
            <person name="Shimada A."/>
            <person name="Toyoda A."/>
            <person name="Kuroki Y."/>
            <person name="Fujiyama A."/>
            <person name="Sasaki T."/>
            <person name="Shimizu A."/>
            <person name="Asakawa S."/>
            <person name="Shimizu N."/>
            <person name="Hashimoto S."/>
            <person name="Yang J."/>
            <person name="Lee Y."/>
            <person name="Matsushima K."/>
            <person name="Sugano S."/>
            <person name="Sakaizumi M."/>
            <person name="Narita T."/>
            <person name="Ohishi K."/>
            <person name="Haga S."/>
            <person name="Ohta F."/>
            <person name="Nomoto H."/>
            <person name="Nogata K."/>
            <person name="Morishita T."/>
            <person name="Endo T."/>
            <person name="Shin-I T."/>
            <person name="Takeda H."/>
            <person name="Morishita S."/>
            <person name="Kohara Y."/>
        </authorList>
    </citation>
    <scope>NUCLEOTIDE SEQUENCE [LARGE SCALE GENOMIC DNA]</scope>
    <source>
        <strain evidence="25 26">Hd-rR</strain>
    </source>
</reference>
<dbReference type="GO" id="GO:0016887">
    <property type="term" value="F:ATP hydrolysis activity"/>
    <property type="evidence" value="ECO:0007669"/>
    <property type="project" value="InterPro"/>
</dbReference>
<dbReference type="InterPro" id="IPR018957">
    <property type="entry name" value="Znf_C3HC4_RING-type"/>
</dbReference>
<dbReference type="InterPro" id="IPR013083">
    <property type="entry name" value="Znf_RING/FYVE/PHD"/>
</dbReference>
<evidence type="ECO:0000256" key="1">
    <source>
        <dbReference type="ARBA" id="ARBA00000900"/>
    </source>
</evidence>
<dbReference type="GO" id="GO:0005829">
    <property type="term" value="C:cytosol"/>
    <property type="evidence" value="ECO:0000318"/>
    <property type="project" value="GO_Central"/>
</dbReference>
<evidence type="ECO:0000256" key="8">
    <source>
        <dbReference type="ARBA" id="ARBA00022657"/>
    </source>
</evidence>
<dbReference type="InterPro" id="IPR017907">
    <property type="entry name" value="Znf_RING_CS"/>
</dbReference>
<organism evidence="25 26">
    <name type="scientific">Oryzias latipes</name>
    <name type="common">Japanese rice fish</name>
    <name type="synonym">Japanese killifish</name>
    <dbReference type="NCBI Taxonomy" id="8090"/>
    <lineage>
        <taxon>Eukaryota</taxon>
        <taxon>Metazoa</taxon>
        <taxon>Chordata</taxon>
        <taxon>Craniata</taxon>
        <taxon>Vertebrata</taxon>
        <taxon>Euteleostomi</taxon>
        <taxon>Actinopterygii</taxon>
        <taxon>Neopterygii</taxon>
        <taxon>Teleostei</taxon>
        <taxon>Neoteleostei</taxon>
        <taxon>Acanthomorphata</taxon>
        <taxon>Ovalentaria</taxon>
        <taxon>Atherinomorphae</taxon>
        <taxon>Beloniformes</taxon>
        <taxon>Adrianichthyidae</taxon>
        <taxon>Oryziinae</taxon>
        <taxon>Oryzias</taxon>
    </lineage>
</organism>
<dbReference type="GO" id="GO:0008270">
    <property type="term" value="F:zinc ion binding"/>
    <property type="evidence" value="ECO:0007669"/>
    <property type="project" value="UniProtKB-KW"/>
</dbReference>
<proteinExistence type="inferred from homology"/>
<keyword evidence="15" id="KW-0378">Hydrolase</keyword>
<dbReference type="STRING" id="8090.ENSORLP00000030373"/>
<evidence type="ECO:0000313" key="26">
    <source>
        <dbReference type="Proteomes" id="UP000001038"/>
    </source>
</evidence>
<keyword evidence="19" id="KW-0443">Lipid metabolism</keyword>
<evidence type="ECO:0000256" key="23">
    <source>
        <dbReference type="SAM" id="MobiDB-lite"/>
    </source>
</evidence>
<dbReference type="Gene3D" id="3.40.50.300">
    <property type="entry name" value="P-loop containing nucleotide triphosphate hydrolases"/>
    <property type="match status" value="2"/>
</dbReference>
<dbReference type="GO" id="GO:0004842">
    <property type="term" value="F:ubiquitin-protein transferase activity"/>
    <property type="evidence" value="ECO:0000318"/>
    <property type="project" value="GO_Central"/>
</dbReference>
<keyword evidence="9" id="KW-0551">Lipid droplet</keyword>
<evidence type="ECO:0000256" key="18">
    <source>
        <dbReference type="ARBA" id="ARBA00022859"/>
    </source>
</evidence>
<evidence type="ECO:0000256" key="11">
    <source>
        <dbReference type="ARBA" id="ARBA00022723"/>
    </source>
</evidence>
<comment type="catalytic activity">
    <reaction evidence="21">
        <text>ATP + H2O = ADP + phosphate + H(+)</text>
        <dbReference type="Rhea" id="RHEA:13065"/>
        <dbReference type="ChEBI" id="CHEBI:15377"/>
        <dbReference type="ChEBI" id="CHEBI:15378"/>
        <dbReference type="ChEBI" id="CHEBI:30616"/>
        <dbReference type="ChEBI" id="CHEBI:43474"/>
        <dbReference type="ChEBI" id="CHEBI:456216"/>
    </reaction>
    <physiologicalReaction direction="left-to-right" evidence="21">
        <dbReference type="Rhea" id="RHEA:13066"/>
    </physiologicalReaction>
</comment>
<dbReference type="Proteomes" id="UP000001038">
    <property type="component" value="Chromosome 19"/>
</dbReference>
<dbReference type="EC" id="2.3.2.27" evidence="6"/>
<evidence type="ECO:0000256" key="13">
    <source>
        <dbReference type="ARBA" id="ARBA00022771"/>
    </source>
</evidence>
<name>A0A3B3HGG7_ORYLA</name>
<evidence type="ECO:0000256" key="21">
    <source>
        <dbReference type="ARBA" id="ARBA00048778"/>
    </source>
</evidence>
<dbReference type="PANTHER" id="PTHR22605:SF21">
    <property type="entry name" value="E3 UBIQUITIN-PROTEIN LIGASE RNF213-BETA"/>
    <property type="match status" value="1"/>
</dbReference>
<dbReference type="GO" id="GO:0002376">
    <property type="term" value="P:immune system process"/>
    <property type="evidence" value="ECO:0007669"/>
    <property type="project" value="UniProtKB-KW"/>
</dbReference>
<evidence type="ECO:0000313" key="25">
    <source>
        <dbReference type="Ensembl" id="ENSORLP00000030373.1"/>
    </source>
</evidence>
<keyword evidence="16" id="KW-0862">Zinc</keyword>
<dbReference type="InterPro" id="IPR031248">
    <property type="entry name" value="RNF213"/>
</dbReference>
<keyword evidence="10" id="KW-0808">Transferase</keyword>
<reference evidence="25" key="3">
    <citation type="submission" date="2025-09" db="UniProtKB">
        <authorList>
            <consortium name="Ensembl"/>
        </authorList>
    </citation>
    <scope>IDENTIFICATION</scope>
    <source>
        <strain evidence="25">Hd-rR</strain>
    </source>
</reference>
<dbReference type="GO" id="GO:0005730">
    <property type="term" value="C:nucleolus"/>
    <property type="evidence" value="ECO:0000318"/>
    <property type="project" value="GO_Central"/>
</dbReference>
<sequence>RAPPAAAMFGVHIYAVLDKKFRFNPDWDTLVLCYDGGWSPLQITYFGMKQEGYLVEATLWVEENQLERGLTWRYWYGVKQRQKEISASATRVLHIPKNPTVKLHLYEGFICRHEASLFRAGLQVVGLGKPKGVELSDAWQRSARVLLRRILEKWTPSDKRSTESMCDSLMCYADCLGQERIRYPDGSSPTLKVSELVSESLIRILKREPMEALPQTCRNTSGLVLGLSVFMATRRCNIDLGVQGWAELCQLTVLGLMNHCAQLLVVEVVLLLPLLFKLRHPGADAQKVGPAVEEGDWSGLAGFDFMAFREKMQSHPDKRALLHLLRKHLPLLAEMPLLQLSWSSLLAFEDLPEFSNFSGIPSEHLIQSLFYREEASFKQRPLSSLTDDLLCAGQQLAFVTRQHTSCLEEFLRSQTLTRWVQENLRMSDVKVYVDLASISAGENDREIDQVACFHDAVMGYAPLLYSLSPKAGFEEFMKCAQLVWDAHSRDEKLPDKLRESTRLLNWLKALKETHGSVEQSSLSLASSINECGVYSVGWSERNTERRCLQNMVQVTVNRGREEKSYKHEDLLELQNKLMLMSSKGEHGREQVTRFTEQWKQLQRDKSKHLRECLDIRTLARVLACLSETNQMHMIRNLPRQIQEGKPNLVLCPDAEVFTTTLSFYMESPEQPLPSADEVLVCTDKTTREEVEVFLRRVFSHNWQKIYALVNPGLLGYDVSEALVETYEGLERSASSHFRLIVVSPVAHQHKCVPSYFSNNKIQAGESIREEVARKYLCHHFRQNTSIPVASISPDQLSIWMVSSARPAVKSLFVDRLFEKFQQKYPRAKHIRIQLIQPCVDTDSLTKSLTERLCALREHDPVLLHIDTAAVRSGLEELLFRLLVLGCLSDGHGTLWRRNGAQLITVEVLKPNSAPQKQPREGKLQLFDVLPTIHCRPPREVRQLLANPRSLSKKSFDPLMNEEQFRSEGIQRPYQYLRLYNQNQHLDRFSYKDRSVVGNPSDCLHHFLLYCGMGDPSWGELKNFSWFLNVQLKDCENSVFCDPDVLADHLPNFKSFIVSFMIVMARDFASPSLNNSDESPVPDRNTGRAQDEDLLTRLTIRKRWEEEPHPYIFFNADRSSMSFLGFNIQRCRNALNAVDPRSLKVLIQNVMPQKLYEGLLRQKICLTENFDLLPRSDKIKRISCVVGAKKGITDRSFDPDPTYELTADNVMKMLAIHMRFRCGIPVVIMGETGCGKTRLVRFLCTLQREDKPVENMVLVKVHGGTNAEMIYRKVREAEALALKNQQTHKIDTILFFDEANTTDAIFAIKEVLCDRTVQGEPLKAQSGLKIIAACNPYRQHSPKMVERLELAGLGYRVRAEDTKDRFGKVPLRQLVYRVHPLPSSLVSLVWDFGQLSDATELSYINQIVQKKSADHSLPDACRKVISEVLAASQKYMRSRKDECSFVSLRDVERSMKVLVWFYQHSKDLFHNCEHLGDDCKVLKCLILAVGVCYYPSLVTKEEYLEEICVHFPHPLNSAAALQADISSCQDIFLQNIQTRETIAKNIALTENVFLMVVCIELRIPLFLVGKPGSSKSLAKTVVADAMQGQNSHSELFQKLKQVHMVSFQCSPHSSPEGIIGTFKNCARFQKDKNMEEYVSVVVLDEIGLAEDSPQMPLKTLHPLLEDGCIDNDKPDPHLKVGFVGISNWALDPAKMNRGIFVSRWDPSEEELVLTAQGICSSINPILLKIKHLFPSLAKAFLNICRETSKNQFFGLRDYYSLIKMLFTSAKATQQEPDGQQLVEAILRNFSGQPKGFDSVAFFQEVLQDSHEIPRPSTLDMVKKNLDHESSTESRYLLLLTTNNAALHILQQQVFAKSISPPEIIFGSGFPKDQEYSQICRNVNRVKTCMETGRTVILLNMQNLYESLYDALNQYYVYLSAQQYVDLGLGSHRVKCRVHPNFRLVVVEDQKKVYEHFPVPLINRLEKHRVDRSTDLELWQHRVLDKLREWVEGFVGEANQDFKPSDTFIGFHDDACASALLQALEETKQKDVTRESGQHQQENMGPFQSDEEEELIDRFVDALGTEQEKETEDRSKEAGKKMLEDEEIMETESYAESAELQKEEDVLELAKSLLLNCATPDAVVRLKYCDLSNQEKGRLQKLYFQQQHHHSLRDFLDESMSRYDGCCRFLEITTFSSLLTRSDVRVMARALGLHPDRFMLLSLHQFDTEVSFCNKISFLHHAGRSLHLLFIQMDLEESQCSDELIASAYCTMNYVTSLEDGVCWVIFIIKVSRISSQSEYIGFQGVWNSVHIDDLRDPEDMSLNLLDFCGTRISSLLKTDTAHLHPLSLVRSCVQKAVSLLRDPDGRPSRSMQRMHILLGLLKSDQEDVGRFQSALLDRLAEALEQREELMRAPKEWVNMEAKKRQALQEGGTLHTLWRCLQSSVMPLLAGMLEVMDRYSNLELLSTRRLSGGLLRLWVDILADSQILHHSPLKSSESDQEVLVQHYFMLDGEELPCLAPFSWLIRLHLESLWEESEFMPTQKGCTERIVQLVSAFHSSRLGVLLQELSEAERQEHALLYLQDFLLLSLKIKSKDEDILALGICVEESKLLLVDSLHQCESFVSRVQLLQPCLDRALGQNYAELCSAAHLQHLGSISLWHWMLIVASFIQHVIFKIEEEDSRLMEVAIKHCNDSSDVGSVDTLSQLIRILNSFHDVCLLELSEPSLLPCQHVVCLPCLQRCIQQHRRSCPKCRKELQNDFTPTVSHTVK</sequence>
<keyword evidence="13 22" id="KW-0863">Zinc-finger</keyword>
<keyword evidence="14" id="KW-0833">Ubl conjugation pathway</keyword>
<evidence type="ECO:0000256" key="20">
    <source>
        <dbReference type="ARBA" id="ARBA00023268"/>
    </source>
</evidence>
<dbReference type="GO" id="GO:0005811">
    <property type="term" value="C:lipid droplet"/>
    <property type="evidence" value="ECO:0007669"/>
    <property type="project" value="UniProtKB-SubCell"/>
</dbReference>
<feature type="domain" description="RING-type" evidence="24">
    <location>
        <begin position="2694"/>
        <end position="2731"/>
    </location>
</feature>
<evidence type="ECO:0000256" key="4">
    <source>
        <dbReference type="ARBA" id="ARBA00004906"/>
    </source>
</evidence>
<reference evidence="25" key="2">
    <citation type="submission" date="2025-08" db="UniProtKB">
        <authorList>
            <consortium name="Ensembl"/>
        </authorList>
    </citation>
    <scope>IDENTIFICATION</scope>
    <source>
        <strain evidence="25">Hd-rR</strain>
    </source>
</reference>
<evidence type="ECO:0000256" key="10">
    <source>
        <dbReference type="ARBA" id="ARBA00022679"/>
    </source>
</evidence>
<dbReference type="GO" id="GO:2000051">
    <property type="term" value="P:negative regulation of non-canonical Wnt signaling pathway"/>
    <property type="evidence" value="ECO:0000318"/>
    <property type="project" value="GO_Central"/>
</dbReference>
<keyword evidence="17" id="KW-0067">ATP-binding</keyword>
<dbReference type="SUPFAM" id="SSF52540">
    <property type="entry name" value="P-loop containing nucleoside triphosphate hydrolases"/>
    <property type="match status" value="2"/>
</dbReference>
<feature type="region of interest" description="Disordered" evidence="23">
    <location>
        <begin position="2028"/>
        <end position="2049"/>
    </location>
</feature>
<dbReference type="InterPro" id="IPR003593">
    <property type="entry name" value="AAA+_ATPase"/>
</dbReference>
<evidence type="ECO:0000256" key="17">
    <source>
        <dbReference type="ARBA" id="ARBA00022840"/>
    </source>
</evidence>
<keyword evidence="11" id="KW-0479">Metal-binding</keyword>
<keyword evidence="8" id="KW-0037">Angiogenesis</keyword>
<evidence type="ECO:0000256" key="12">
    <source>
        <dbReference type="ARBA" id="ARBA00022741"/>
    </source>
</evidence>